<dbReference type="Pfam" id="PF00586">
    <property type="entry name" value="AIRS"/>
    <property type="match status" value="1"/>
</dbReference>
<dbReference type="SUPFAM" id="SSF56042">
    <property type="entry name" value="PurM C-terminal domain-like"/>
    <property type="match status" value="1"/>
</dbReference>
<dbReference type="GO" id="GO:0051604">
    <property type="term" value="P:protein maturation"/>
    <property type="evidence" value="ECO:0007669"/>
    <property type="project" value="TreeGrafter"/>
</dbReference>
<dbReference type="EMBL" id="DTHB01000016">
    <property type="protein sequence ID" value="HGB14055.1"/>
    <property type="molecule type" value="Genomic_DNA"/>
</dbReference>
<dbReference type="InterPro" id="IPR016188">
    <property type="entry name" value="PurM-like_N"/>
</dbReference>
<feature type="domain" description="PurM-like C-terminal" evidence="3">
    <location>
        <begin position="158"/>
        <end position="309"/>
    </location>
</feature>
<dbReference type="Pfam" id="PF02769">
    <property type="entry name" value="AIRS_C"/>
    <property type="match status" value="1"/>
</dbReference>
<dbReference type="PANTHER" id="PTHR30303:SF0">
    <property type="entry name" value="CARBAMOYL DEHYDRATASE HYPE"/>
    <property type="match status" value="1"/>
</dbReference>
<feature type="domain" description="PurM-like N-terminal" evidence="2">
    <location>
        <begin position="34"/>
        <end position="146"/>
    </location>
</feature>
<evidence type="ECO:0000256" key="1">
    <source>
        <dbReference type="ARBA" id="ARBA00006243"/>
    </source>
</evidence>
<dbReference type="PIRSF" id="PIRSF005644">
    <property type="entry name" value="Hdrgns_mtr_HypE"/>
    <property type="match status" value="1"/>
</dbReference>
<comment type="similarity">
    <text evidence="1">Belongs to the HypE family.</text>
</comment>
<dbReference type="Gene3D" id="3.90.650.10">
    <property type="entry name" value="PurM-like C-terminal domain"/>
    <property type="match status" value="1"/>
</dbReference>
<accession>A0A7C3WQP9</accession>
<comment type="caution">
    <text evidence="4">The sequence shown here is derived from an EMBL/GenBank/DDBJ whole genome shotgun (WGS) entry which is preliminary data.</text>
</comment>
<gene>
    <name evidence="4" type="primary">hypE</name>
    <name evidence="4" type="ORF">ENV62_02290</name>
</gene>
<dbReference type="AlphaFoldDB" id="A0A7C3WQP9"/>
<dbReference type="InterPro" id="IPR010918">
    <property type="entry name" value="PurM-like_C_dom"/>
</dbReference>
<dbReference type="InterPro" id="IPR011854">
    <property type="entry name" value="HypE"/>
</dbReference>
<dbReference type="CDD" id="cd02197">
    <property type="entry name" value="HypE"/>
    <property type="match status" value="1"/>
</dbReference>
<dbReference type="InterPro" id="IPR036921">
    <property type="entry name" value="PurM-like_N_sf"/>
</dbReference>
<name>A0A7C3WQP9_9BACT</name>
<evidence type="ECO:0000259" key="2">
    <source>
        <dbReference type="Pfam" id="PF00586"/>
    </source>
</evidence>
<organism evidence="4">
    <name type="scientific">Desulfobacca acetoxidans</name>
    <dbReference type="NCBI Taxonomy" id="60893"/>
    <lineage>
        <taxon>Bacteria</taxon>
        <taxon>Pseudomonadati</taxon>
        <taxon>Thermodesulfobacteriota</taxon>
        <taxon>Desulfobaccia</taxon>
        <taxon>Desulfobaccales</taxon>
        <taxon>Desulfobaccaceae</taxon>
        <taxon>Desulfobacca</taxon>
    </lineage>
</organism>
<proteinExistence type="inferred from homology"/>
<sequence>MSRVLLSHGAGGREMAELIRRVFLASYGPPGFTGDDSAALALEAGPLAFTTDSFVVDPIFFPGGDIGRLAVAGTVNDLLTAAARPLALSASFILEEGLPLSTLTEIATSMAETARESGVAIVTGDTKVVPRGSADQIFITTSGVGQIVRPGVSGAGLRPGDRLILTGSIGDHGMAVLLAREGLLAGEDIVSDAAPLTEIVLRLLESGCELHAMRDPTRGGIAAVLNEMARQSGVCVEIEESLVPVKPGVAAACEALGLDVFQVANEGKMLIAVPAREAEAALALVRQCRYGEQAQLIGEVKSAPAGRVQLLTRLGTTRFLAPPSGELLPRIC</sequence>
<evidence type="ECO:0000259" key="3">
    <source>
        <dbReference type="Pfam" id="PF02769"/>
    </source>
</evidence>
<reference evidence="4" key="1">
    <citation type="journal article" date="2020" name="mSystems">
        <title>Genome- and Community-Level Interaction Insights into Carbon Utilization and Element Cycling Functions of Hydrothermarchaeota in Hydrothermal Sediment.</title>
        <authorList>
            <person name="Zhou Z."/>
            <person name="Liu Y."/>
            <person name="Xu W."/>
            <person name="Pan J."/>
            <person name="Luo Z.H."/>
            <person name="Li M."/>
        </authorList>
    </citation>
    <scope>NUCLEOTIDE SEQUENCE [LARGE SCALE GENOMIC DNA]</scope>
    <source>
        <strain evidence="4">SpSt-776</strain>
    </source>
</reference>
<dbReference type="Gene3D" id="3.30.1330.10">
    <property type="entry name" value="PurM-like, N-terminal domain"/>
    <property type="match status" value="1"/>
</dbReference>
<dbReference type="InterPro" id="IPR036676">
    <property type="entry name" value="PurM-like_C_sf"/>
</dbReference>
<dbReference type="PANTHER" id="PTHR30303">
    <property type="entry name" value="HYDROGENASE ISOENZYMES FORMATION PROTEIN HYPE"/>
    <property type="match status" value="1"/>
</dbReference>
<dbReference type="SUPFAM" id="SSF55326">
    <property type="entry name" value="PurM N-terminal domain-like"/>
    <property type="match status" value="1"/>
</dbReference>
<evidence type="ECO:0000313" key="4">
    <source>
        <dbReference type="EMBL" id="HGB14055.1"/>
    </source>
</evidence>
<dbReference type="NCBIfam" id="TIGR02124">
    <property type="entry name" value="hypE"/>
    <property type="match status" value="1"/>
</dbReference>
<protein>
    <submittedName>
        <fullName evidence="4">Hydrogenase expression/formation protein HypE</fullName>
    </submittedName>
</protein>